<dbReference type="Proteomes" id="UP000463949">
    <property type="component" value="Chromosome"/>
</dbReference>
<dbReference type="InterPro" id="IPR006768">
    <property type="entry name" value="Cwf19-like_C_dom-1"/>
</dbReference>
<dbReference type="EMBL" id="CP024621">
    <property type="protein sequence ID" value="QHD48825.1"/>
    <property type="molecule type" value="Genomic_DNA"/>
</dbReference>
<name>A0A857GHX7_9GAMM</name>
<dbReference type="Pfam" id="PF04677">
    <property type="entry name" value="CwfJ_C_1"/>
    <property type="match status" value="1"/>
</dbReference>
<sequence length="210" mass="24202">MNKCNICSELNDDMVNIPSDYANIVKSKRNIILSSKDLVVLPSFGPLNNSHVMIVPRDHFFNFYSLSRDCSKQVEFLLDKLKEGFFNSFEEDLVFFESGAGANSNHSGGCIVHAHIHCVVQSKEFERSLFKEVELEEINDKTTFDVQKGYIWYKAADGKEYLKNNPLLPSQFLRYLYMQSSSTPASWNWRRNIDVGGMQSVIDTYRKIFI</sequence>
<dbReference type="RefSeq" id="WP_159341207.1">
    <property type="nucleotide sequence ID" value="NZ_CP024621.1"/>
</dbReference>
<evidence type="ECO:0000313" key="4">
    <source>
        <dbReference type="Proteomes" id="UP000463949"/>
    </source>
</evidence>
<feature type="domain" description="HIT" evidence="2">
    <location>
        <begin position="20"/>
        <end position="130"/>
    </location>
</feature>
<dbReference type="Gene3D" id="3.30.428.10">
    <property type="entry name" value="HIT-like"/>
    <property type="match status" value="1"/>
</dbReference>
<evidence type="ECO:0000259" key="2">
    <source>
        <dbReference type="PROSITE" id="PS51084"/>
    </source>
</evidence>
<dbReference type="PROSITE" id="PS51084">
    <property type="entry name" value="HIT_2"/>
    <property type="match status" value="1"/>
</dbReference>
<dbReference type="OrthoDB" id="7068985at2"/>
<organism evidence="3 4">
    <name type="scientific">Vreelandella aquamarina</name>
    <dbReference type="NCBI Taxonomy" id="77097"/>
    <lineage>
        <taxon>Bacteria</taxon>
        <taxon>Pseudomonadati</taxon>
        <taxon>Pseudomonadota</taxon>
        <taxon>Gammaproteobacteria</taxon>
        <taxon>Oceanospirillales</taxon>
        <taxon>Halomonadaceae</taxon>
        <taxon>Vreelandella</taxon>
    </lineage>
</organism>
<proteinExistence type="predicted"/>
<evidence type="ECO:0000256" key="1">
    <source>
        <dbReference type="PROSITE-ProRule" id="PRU00464"/>
    </source>
</evidence>
<dbReference type="InterPro" id="IPR036265">
    <property type="entry name" value="HIT-like_sf"/>
</dbReference>
<dbReference type="InterPro" id="IPR011146">
    <property type="entry name" value="HIT-like"/>
</dbReference>
<dbReference type="KEGG" id="hmd:CTT34_03540"/>
<dbReference type="SUPFAM" id="SSF54197">
    <property type="entry name" value="HIT-like"/>
    <property type="match status" value="1"/>
</dbReference>
<evidence type="ECO:0000313" key="3">
    <source>
        <dbReference type="EMBL" id="QHD48825.1"/>
    </source>
</evidence>
<protein>
    <recommendedName>
        <fullName evidence="2">HIT domain-containing protein</fullName>
    </recommendedName>
</protein>
<accession>A0A857GHX7</accession>
<gene>
    <name evidence="3" type="ORF">CTT34_03540</name>
</gene>
<dbReference type="AlphaFoldDB" id="A0A857GHX7"/>
<dbReference type="GO" id="GO:0003824">
    <property type="term" value="F:catalytic activity"/>
    <property type="evidence" value="ECO:0007669"/>
    <property type="project" value="InterPro"/>
</dbReference>
<reference evidence="3 4" key="1">
    <citation type="submission" date="2017-10" db="EMBL/GenBank/DDBJ databases">
        <title>Coral associated bacteria.</title>
        <authorList>
            <person name="Wang X."/>
        </authorList>
    </citation>
    <scope>NUCLEOTIDE SEQUENCE [LARGE SCALE GENOMIC DNA]</scope>
    <source>
        <strain evidence="3 4">SCSIO 43005</strain>
    </source>
</reference>
<feature type="short sequence motif" description="Histidine triad motif" evidence="1">
    <location>
        <begin position="113"/>
        <end position="117"/>
    </location>
</feature>